<dbReference type="InterPro" id="IPR015797">
    <property type="entry name" value="NUDIX_hydrolase-like_dom_sf"/>
</dbReference>
<gene>
    <name evidence="2" type="ORF">GCL60_08995</name>
</gene>
<reference evidence="2 3" key="1">
    <citation type="submission" date="2019-10" db="EMBL/GenBank/DDBJ databases">
        <title>New species of Slilvanegrellaceae.</title>
        <authorList>
            <person name="Pitt A."/>
            <person name="Hahn M.W."/>
        </authorList>
    </citation>
    <scope>NUCLEOTIDE SEQUENCE [LARGE SCALE GENOMIC DNA]</scope>
    <source>
        <strain evidence="2 3">SP-Ram-0.45-NSY-1</strain>
    </source>
</reference>
<dbReference type="RefSeq" id="WP_153420382.1">
    <property type="nucleotide sequence ID" value="NZ_WFLM01000003.1"/>
</dbReference>
<evidence type="ECO:0000313" key="2">
    <source>
        <dbReference type="EMBL" id="KAB8038985.1"/>
    </source>
</evidence>
<dbReference type="Proteomes" id="UP000437748">
    <property type="component" value="Unassembled WGS sequence"/>
</dbReference>
<dbReference type="AlphaFoldDB" id="A0A6N6VY20"/>
<sequence length="222" mass="25976">MLSSRNYGNRNLILETLSIYKDKVLNNLFKDIPDSYCDQLKSFDQICGFIQDNSNCFMRENLFGHVTSSAFVVNSNFTQILFTYHAKLKKWLQLGGHCDGEHLIHNSAMREAIEESGLKNLNFINILEFPNIYNYNEINKNTPIPFDLDIHLIPERNHEPAHFHYDIRYLLIADEKENIVISEESLDLKWISMQEAHLYTNESSTLRQVEKFKSLLKSLNKN</sequence>
<keyword evidence="3" id="KW-1185">Reference proteome</keyword>
<name>A0A6N6VY20_9BACT</name>
<dbReference type="OrthoDB" id="129709at2"/>
<dbReference type="CDD" id="cd03674">
    <property type="entry name" value="NUDIX_Hydrolase"/>
    <property type="match status" value="1"/>
</dbReference>
<accession>A0A6N6VY20</accession>
<feature type="domain" description="Nudix hydrolase" evidence="1">
    <location>
        <begin position="69"/>
        <end position="201"/>
    </location>
</feature>
<dbReference type="SUPFAM" id="SSF55811">
    <property type="entry name" value="Nudix"/>
    <property type="match status" value="1"/>
</dbReference>
<dbReference type="EMBL" id="WFLM01000003">
    <property type="protein sequence ID" value="KAB8038985.1"/>
    <property type="molecule type" value="Genomic_DNA"/>
</dbReference>
<organism evidence="2 3">
    <name type="scientific">Silvanigrella paludirubra</name>
    <dbReference type="NCBI Taxonomy" id="2499159"/>
    <lineage>
        <taxon>Bacteria</taxon>
        <taxon>Pseudomonadati</taxon>
        <taxon>Bdellovibrionota</taxon>
        <taxon>Oligoflexia</taxon>
        <taxon>Silvanigrellales</taxon>
        <taxon>Silvanigrellaceae</taxon>
        <taxon>Silvanigrella</taxon>
    </lineage>
</organism>
<dbReference type="InterPro" id="IPR000086">
    <property type="entry name" value="NUDIX_hydrolase_dom"/>
</dbReference>
<evidence type="ECO:0000313" key="3">
    <source>
        <dbReference type="Proteomes" id="UP000437748"/>
    </source>
</evidence>
<protein>
    <submittedName>
        <fullName evidence="2">NUDIX domain-containing protein</fullName>
    </submittedName>
</protein>
<dbReference type="Pfam" id="PF00293">
    <property type="entry name" value="NUDIX"/>
    <property type="match status" value="1"/>
</dbReference>
<comment type="caution">
    <text evidence="2">The sequence shown here is derived from an EMBL/GenBank/DDBJ whole genome shotgun (WGS) entry which is preliminary data.</text>
</comment>
<evidence type="ECO:0000259" key="1">
    <source>
        <dbReference type="Pfam" id="PF00293"/>
    </source>
</evidence>
<dbReference type="Gene3D" id="3.90.79.10">
    <property type="entry name" value="Nucleoside Triphosphate Pyrophosphohydrolase"/>
    <property type="match status" value="1"/>
</dbReference>
<proteinExistence type="predicted"/>